<keyword evidence="3" id="KW-0812">Transmembrane</keyword>
<comment type="subcellular location">
    <subcellularLocation>
        <location evidence="1">Membrane</location>
        <topology evidence="1">Single-pass membrane protein</topology>
    </subcellularLocation>
</comment>
<evidence type="ECO:0000256" key="1">
    <source>
        <dbReference type="ARBA" id="ARBA00004167"/>
    </source>
</evidence>
<dbReference type="AlphaFoldDB" id="A0A017H3W3"/>
<dbReference type="PATRIC" id="fig|1226633.4.peg.202"/>
<comment type="similarity">
    <text evidence="2">Belongs to the LemA family.</text>
</comment>
<sequence>MTAIIIILGLILFLGFLAISFKNKFVILLSRVKNAWSQIDVQLQRRFDLIPNLVETVKGYATHEKGTLEAVIAARNQYIAAGTVQEKMEANNQLTAVLRQLFAVSEAYPDLKANTNFLQLQEQLKEVEDKVAYARQFYNDTVTKYNQSIQLFPASIFAAFFHYGEETLFQATAGAQEAPKVKF</sequence>
<dbReference type="GO" id="GO:0016020">
    <property type="term" value="C:membrane"/>
    <property type="evidence" value="ECO:0007669"/>
    <property type="project" value="UniProtKB-SubCell"/>
</dbReference>
<comment type="caution">
    <text evidence="6">The sequence shown here is derived from an EMBL/GenBank/DDBJ whole genome shotgun (WGS) entry which is preliminary data.</text>
</comment>
<evidence type="ECO:0000256" key="5">
    <source>
        <dbReference type="ARBA" id="ARBA00023136"/>
    </source>
</evidence>
<evidence type="ECO:0000256" key="4">
    <source>
        <dbReference type="ARBA" id="ARBA00022989"/>
    </source>
</evidence>
<dbReference type="PANTHER" id="PTHR34478">
    <property type="entry name" value="PROTEIN LEMA"/>
    <property type="match status" value="1"/>
</dbReference>
<evidence type="ECO:0000256" key="2">
    <source>
        <dbReference type="ARBA" id="ARBA00008854"/>
    </source>
</evidence>
<name>A0A017H3W3_9FUSO</name>
<dbReference type="Proteomes" id="UP000031184">
    <property type="component" value="Unassembled WGS sequence"/>
</dbReference>
<evidence type="ECO:0000313" key="6">
    <source>
        <dbReference type="EMBL" id="KID50257.1"/>
    </source>
</evidence>
<keyword evidence="5" id="KW-0472">Membrane</keyword>
<accession>A0A017H3W3</accession>
<evidence type="ECO:0000256" key="3">
    <source>
        <dbReference type="ARBA" id="ARBA00022692"/>
    </source>
</evidence>
<organism evidence="6 7">
    <name type="scientific">Fusobacterium necrophorum subsp. funduliforme B35</name>
    <dbReference type="NCBI Taxonomy" id="1226633"/>
    <lineage>
        <taxon>Bacteria</taxon>
        <taxon>Fusobacteriati</taxon>
        <taxon>Fusobacteriota</taxon>
        <taxon>Fusobacteriia</taxon>
        <taxon>Fusobacteriales</taxon>
        <taxon>Fusobacteriaceae</taxon>
        <taxon>Fusobacterium</taxon>
    </lineage>
</organism>
<evidence type="ECO:0000313" key="7">
    <source>
        <dbReference type="Proteomes" id="UP000031184"/>
    </source>
</evidence>
<dbReference type="InterPro" id="IPR023353">
    <property type="entry name" value="LemA-like_dom_sf"/>
</dbReference>
<dbReference type="Gene3D" id="1.20.1440.20">
    <property type="entry name" value="LemA-like domain"/>
    <property type="match status" value="1"/>
</dbReference>
<dbReference type="EMBL" id="AUZI01000007">
    <property type="protein sequence ID" value="KID50257.1"/>
    <property type="molecule type" value="Genomic_DNA"/>
</dbReference>
<dbReference type="OrthoDB" id="9804152at2"/>
<keyword evidence="4" id="KW-1133">Transmembrane helix</keyword>
<reference evidence="6 7" key="1">
    <citation type="submission" date="2013-08" db="EMBL/GenBank/DDBJ databases">
        <title>An opportunistic ruminal bacterium that causes liver abscesses in cattle.</title>
        <authorList>
            <person name="Benahmed F.H."/>
            <person name="Rasmussen M."/>
            <person name="Harbottle H."/>
            <person name="Soppet D."/>
            <person name="Nagaraja T.G."/>
            <person name="Davidson M."/>
        </authorList>
    </citation>
    <scope>NUCLEOTIDE SEQUENCE [LARGE SCALE GENOMIC DNA]</scope>
    <source>
        <strain evidence="6 7">B35</strain>
    </source>
</reference>
<dbReference type="PANTHER" id="PTHR34478:SF2">
    <property type="entry name" value="MEMBRANE PROTEIN"/>
    <property type="match status" value="1"/>
</dbReference>
<dbReference type="Pfam" id="PF04011">
    <property type="entry name" value="LemA"/>
    <property type="match status" value="1"/>
</dbReference>
<dbReference type="InterPro" id="IPR007156">
    <property type="entry name" value="MamQ_LemA"/>
</dbReference>
<proteinExistence type="inferred from homology"/>
<dbReference type="SUPFAM" id="SSF140478">
    <property type="entry name" value="LemA-like"/>
    <property type="match status" value="1"/>
</dbReference>
<protein>
    <submittedName>
        <fullName evidence="6">LemA family protein</fullName>
    </submittedName>
</protein>
<dbReference type="RefSeq" id="WP_035901045.1">
    <property type="nucleotide sequence ID" value="NZ_AOJP01000009.1"/>
</dbReference>
<gene>
    <name evidence="6" type="ORF">C095_01025</name>
</gene>